<evidence type="ECO:0000256" key="1">
    <source>
        <dbReference type="ARBA" id="ARBA00007587"/>
    </source>
</evidence>
<name>A0A382DVZ4_9ZZZZ</name>
<keyword evidence="5" id="KW-0479">Metal-binding</keyword>
<evidence type="ECO:0000313" key="11">
    <source>
        <dbReference type="EMBL" id="SVB41921.1"/>
    </source>
</evidence>
<dbReference type="GO" id="GO:0005829">
    <property type="term" value="C:cytosol"/>
    <property type="evidence" value="ECO:0007669"/>
    <property type="project" value="TreeGrafter"/>
</dbReference>
<evidence type="ECO:0000256" key="8">
    <source>
        <dbReference type="ARBA" id="ARBA00022833"/>
    </source>
</evidence>
<reference evidence="11" key="1">
    <citation type="submission" date="2018-05" db="EMBL/GenBank/DDBJ databases">
        <authorList>
            <person name="Lanie J.A."/>
            <person name="Ng W.-L."/>
            <person name="Kazmierczak K.M."/>
            <person name="Andrzejewski T.M."/>
            <person name="Davidsen T.M."/>
            <person name="Wayne K.J."/>
            <person name="Tettelin H."/>
            <person name="Glass J.I."/>
            <person name="Rusch D."/>
            <person name="Podicherti R."/>
            <person name="Tsui H.-C.T."/>
            <person name="Winkler M.E."/>
        </authorList>
    </citation>
    <scope>NUCLEOTIDE SEQUENCE</scope>
</reference>
<dbReference type="PANTHER" id="PTHR11441:SF0">
    <property type="entry name" value="THYMIDINE KINASE, CYTOSOLIC"/>
    <property type="match status" value="1"/>
</dbReference>
<dbReference type="Gene3D" id="3.40.50.300">
    <property type="entry name" value="P-loop containing nucleotide triphosphate hydrolases"/>
    <property type="match status" value="1"/>
</dbReference>
<sequence>MTLTPKNTGWIEVICGPMFSGKTEELIRRLVRAQIAKQRVAIFKPTTDNRFGEDYIVSHNKRKIKSIQVVDTKIILDYRDNADVFGIDEAQFFDSSIVAVCRDLANSGKRVVIAGLEKDYLASSFGPMPELLIDAEYITKVNAICMQCGDPANYSHRISTEIKQVVLGETDKYEALCRRCYVKITGEKNEFY</sequence>
<evidence type="ECO:0000256" key="3">
    <source>
        <dbReference type="ARBA" id="ARBA00022634"/>
    </source>
</evidence>
<dbReference type="GO" id="GO:0071897">
    <property type="term" value="P:DNA biosynthetic process"/>
    <property type="evidence" value="ECO:0007669"/>
    <property type="project" value="UniProtKB-KW"/>
</dbReference>
<dbReference type="GO" id="GO:0046872">
    <property type="term" value="F:metal ion binding"/>
    <property type="evidence" value="ECO:0007669"/>
    <property type="project" value="UniProtKB-KW"/>
</dbReference>
<dbReference type="HAMAP" id="MF_00124">
    <property type="entry name" value="Thymidine_kinase"/>
    <property type="match status" value="1"/>
</dbReference>
<evidence type="ECO:0000256" key="9">
    <source>
        <dbReference type="ARBA" id="ARBA00022840"/>
    </source>
</evidence>
<dbReference type="SUPFAM" id="SSF52540">
    <property type="entry name" value="P-loop containing nucleoside triphosphate hydrolases"/>
    <property type="match status" value="1"/>
</dbReference>
<evidence type="ECO:0000256" key="7">
    <source>
        <dbReference type="ARBA" id="ARBA00022777"/>
    </source>
</evidence>
<dbReference type="Pfam" id="PF00265">
    <property type="entry name" value="TK"/>
    <property type="match status" value="1"/>
</dbReference>
<proteinExistence type="inferred from homology"/>
<keyword evidence="6" id="KW-0547">Nucleotide-binding</keyword>
<dbReference type="InterPro" id="IPR001267">
    <property type="entry name" value="Thymidine_kinase"/>
</dbReference>
<dbReference type="GO" id="GO:0046104">
    <property type="term" value="P:thymidine metabolic process"/>
    <property type="evidence" value="ECO:0007669"/>
    <property type="project" value="TreeGrafter"/>
</dbReference>
<keyword evidence="8" id="KW-0862">Zinc</keyword>
<keyword evidence="4" id="KW-0808">Transferase</keyword>
<dbReference type="EMBL" id="UINC01041106">
    <property type="protein sequence ID" value="SVB41921.1"/>
    <property type="molecule type" value="Genomic_DNA"/>
</dbReference>
<comment type="similarity">
    <text evidence="1">Belongs to the thymidine kinase family.</text>
</comment>
<evidence type="ECO:0000256" key="6">
    <source>
        <dbReference type="ARBA" id="ARBA00022741"/>
    </source>
</evidence>
<dbReference type="InterPro" id="IPR027417">
    <property type="entry name" value="P-loop_NTPase"/>
</dbReference>
<dbReference type="InterPro" id="IPR020633">
    <property type="entry name" value="Thymidine_kinase_CS"/>
</dbReference>
<keyword evidence="9" id="KW-0067">ATP-binding</keyword>
<dbReference type="PANTHER" id="PTHR11441">
    <property type="entry name" value="THYMIDINE KINASE"/>
    <property type="match status" value="1"/>
</dbReference>
<dbReference type="EC" id="2.7.1.21" evidence="2"/>
<dbReference type="PROSITE" id="PS00603">
    <property type="entry name" value="TK_CELLULAR_TYPE"/>
    <property type="match status" value="1"/>
</dbReference>
<keyword evidence="3" id="KW-0237">DNA synthesis</keyword>
<dbReference type="SUPFAM" id="SSF57716">
    <property type="entry name" value="Glucocorticoid receptor-like (DNA-binding domain)"/>
    <property type="match status" value="1"/>
</dbReference>
<evidence type="ECO:0000256" key="4">
    <source>
        <dbReference type="ARBA" id="ARBA00022679"/>
    </source>
</evidence>
<keyword evidence="7" id="KW-0418">Kinase</keyword>
<dbReference type="GO" id="GO:0005524">
    <property type="term" value="F:ATP binding"/>
    <property type="evidence" value="ECO:0007669"/>
    <property type="project" value="UniProtKB-KW"/>
</dbReference>
<organism evidence="11">
    <name type="scientific">marine metagenome</name>
    <dbReference type="NCBI Taxonomy" id="408172"/>
    <lineage>
        <taxon>unclassified sequences</taxon>
        <taxon>metagenomes</taxon>
        <taxon>ecological metagenomes</taxon>
    </lineage>
</organism>
<comment type="catalytic activity">
    <reaction evidence="10">
        <text>thymidine + ATP = dTMP + ADP + H(+)</text>
        <dbReference type="Rhea" id="RHEA:19129"/>
        <dbReference type="ChEBI" id="CHEBI:15378"/>
        <dbReference type="ChEBI" id="CHEBI:17748"/>
        <dbReference type="ChEBI" id="CHEBI:30616"/>
        <dbReference type="ChEBI" id="CHEBI:63528"/>
        <dbReference type="ChEBI" id="CHEBI:456216"/>
        <dbReference type="EC" id="2.7.1.21"/>
    </reaction>
</comment>
<gene>
    <name evidence="11" type="ORF">METZ01_LOCUS194775</name>
</gene>
<evidence type="ECO:0000256" key="5">
    <source>
        <dbReference type="ARBA" id="ARBA00022723"/>
    </source>
</evidence>
<accession>A0A382DVZ4</accession>
<protein>
    <recommendedName>
        <fullName evidence="2">thymidine kinase</fullName>
        <ecNumber evidence="2">2.7.1.21</ecNumber>
    </recommendedName>
</protein>
<dbReference type="AlphaFoldDB" id="A0A382DVZ4"/>
<dbReference type="Gene3D" id="3.30.60.20">
    <property type="match status" value="1"/>
</dbReference>
<dbReference type="GO" id="GO:0004797">
    <property type="term" value="F:thymidine kinase activity"/>
    <property type="evidence" value="ECO:0007669"/>
    <property type="project" value="UniProtKB-EC"/>
</dbReference>
<dbReference type="PIRSF" id="PIRSF035805">
    <property type="entry name" value="TK_cell"/>
    <property type="match status" value="1"/>
</dbReference>
<evidence type="ECO:0000256" key="10">
    <source>
        <dbReference type="ARBA" id="ARBA00048254"/>
    </source>
</evidence>
<dbReference type="FunFam" id="3.40.50.300:FF:000948">
    <property type="entry name" value="Thymidine kinase"/>
    <property type="match status" value="1"/>
</dbReference>
<evidence type="ECO:0000256" key="2">
    <source>
        <dbReference type="ARBA" id="ARBA00012118"/>
    </source>
</evidence>
<dbReference type="NCBIfam" id="NF003296">
    <property type="entry name" value="PRK04296.1-1"/>
    <property type="match status" value="1"/>
</dbReference>